<dbReference type="Proteomes" id="UP000297839">
    <property type="component" value="Unassembled WGS sequence"/>
</dbReference>
<dbReference type="InterPro" id="IPR011650">
    <property type="entry name" value="Peptidase_M20_dimer"/>
</dbReference>
<sequence>MKKLAITLSSLALAASAYAQQPVQNVWQAAASEQPKLLATLKSLVEIETGSTNRAGLDKLSTLIHDRLKAMGGQVEYIEPNDADVYRMEDTPEKASGIGRMVRATFKGTGTKKIMLMAHMDTVYPEGMAKDQPFRVDGNKAYGLGIADDKQGVAVILHAVALLQQLNIKDYGTLTVFINGDEEISSPASRKLFAKMGAEHDAVMSFEGSRVDQDKLALATSGIALAAMTVRGRASHAGSAPERGVNALYELSHQLLQLRDLSVPERGLKVNWTVAKAGVVRNMIPPGAQAWADIRLIKVSDLASVEAKVQERIKKKLLPESVVEVKFENRRPPLEATDASRAMGALGQKIYKEIGKDLMVDPEPEGGGTDAAFAALETKSPVVERFGLQGFGAHSNNAEYVLVDSIQPRLYLATRMVQELSKAR</sequence>
<dbReference type="PIRSF" id="PIRSF037238">
    <property type="entry name" value="Carboxypeptidase_G2"/>
    <property type="match status" value="1"/>
</dbReference>
<dbReference type="Gene3D" id="3.30.70.360">
    <property type="match status" value="1"/>
</dbReference>
<feature type="active site" description="Proton acceptor" evidence="5">
    <location>
        <position position="182"/>
    </location>
</feature>
<dbReference type="PANTHER" id="PTHR43808:SF10">
    <property type="entry name" value="BLL3749 PROTEIN"/>
    <property type="match status" value="1"/>
</dbReference>
<gene>
    <name evidence="8" type="ORF">EZ216_09610</name>
</gene>
<evidence type="ECO:0000256" key="1">
    <source>
        <dbReference type="ARBA" id="ARBA00001947"/>
    </source>
</evidence>
<dbReference type="PROSITE" id="PS00758">
    <property type="entry name" value="ARGE_DAPE_CPG2_1"/>
    <property type="match status" value="1"/>
</dbReference>
<feature type="chain" id="PRO_5021508608" evidence="6">
    <location>
        <begin position="20"/>
        <end position="424"/>
    </location>
</feature>
<keyword evidence="3 8" id="KW-0378">Hydrolase</keyword>
<comment type="caution">
    <text evidence="8">The sequence shown here is derived from an EMBL/GenBank/DDBJ whole genome shotgun (WGS) entry which is preliminary data.</text>
</comment>
<comment type="cofactor">
    <cofactor evidence="1">
        <name>Zn(2+)</name>
        <dbReference type="ChEBI" id="CHEBI:29105"/>
    </cofactor>
</comment>
<keyword evidence="4" id="KW-0862">Zinc</keyword>
<dbReference type="RefSeq" id="WP_135249515.1">
    <property type="nucleotide sequence ID" value="NZ_SMLK01000002.1"/>
</dbReference>
<evidence type="ECO:0000256" key="4">
    <source>
        <dbReference type="ARBA" id="ARBA00022833"/>
    </source>
</evidence>
<protein>
    <submittedName>
        <fullName evidence="8">M20/M25/M40 family metallo-hydrolase</fullName>
    </submittedName>
</protein>
<evidence type="ECO:0000256" key="5">
    <source>
        <dbReference type="PIRSR" id="PIRSR037238-1"/>
    </source>
</evidence>
<dbReference type="Pfam" id="PF01546">
    <property type="entry name" value="Peptidase_M20"/>
    <property type="match status" value="1"/>
</dbReference>
<evidence type="ECO:0000256" key="2">
    <source>
        <dbReference type="ARBA" id="ARBA00022723"/>
    </source>
</evidence>
<organism evidence="8 9">
    <name type="scientific">Ramlibacter humi</name>
    <dbReference type="NCBI Taxonomy" id="2530451"/>
    <lineage>
        <taxon>Bacteria</taxon>
        <taxon>Pseudomonadati</taxon>
        <taxon>Pseudomonadota</taxon>
        <taxon>Betaproteobacteria</taxon>
        <taxon>Burkholderiales</taxon>
        <taxon>Comamonadaceae</taxon>
        <taxon>Ramlibacter</taxon>
    </lineage>
</organism>
<dbReference type="InterPro" id="IPR017150">
    <property type="entry name" value="Pept_M20_glutamate_carboxypep"/>
</dbReference>
<feature type="signal peptide" evidence="6">
    <location>
        <begin position="1"/>
        <end position="19"/>
    </location>
</feature>
<feature type="active site" evidence="5">
    <location>
        <position position="121"/>
    </location>
</feature>
<name>A0A4Z0C0X2_9BURK</name>
<evidence type="ECO:0000256" key="6">
    <source>
        <dbReference type="SAM" id="SignalP"/>
    </source>
</evidence>
<evidence type="ECO:0000313" key="8">
    <source>
        <dbReference type="EMBL" id="TFZ03889.1"/>
    </source>
</evidence>
<dbReference type="Pfam" id="PF07687">
    <property type="entry name" value="M20_dimer"/>
    <property type="match status" value="1"/>
</dbReference>
<dbReference type="PANTHER" id="PTHR43808">
    <property type="entry name" value="ACETYLORNITHINE DEACETYLASE"/>
    <property type="match status" value="1"/>
</dbReference>
<dbReference type="InterPro" id="IPR036264">
    <property type="entry name" value="Bact_exopeptidase_dim_dom"/>
</dbReference>
<dbReference type="GO" id="GO:0016787">
    <property type="term" value="F:hydrolase activity"/>
    <property type="evidence" value="ECO:0007669"/>
    <property type="project" value="UniProtKB-KW"/>
</dbReference>
<evidence type="ECO:0000259" key="7">
    <source>
        <dbReference type="Pfam" id="PF07687"/>
    </source>
</evidence>
<evidence type="ECO:0000256" key="3">
    <source>
        <dbReference type="ARBA" id="ARBA00022801"/>
    </source>
</evidence>
<dbReference type="CDD" id="cd03885">
    <property type="entry name" value="M20_CPDG2"/>
    <property type="match status" value="1"/>
</dbReference>
<evidence type="ECO:0000313" key="9">
    <source>
        <dbReference type="Proteomes" id="UP000297839"/>
    </source>
</evidence>
<dbReference type="AlphaFoldDB" id="A0A4Z0C0X2"/>
<accession>A0A4Z0C0X2</accession>
<proteinExistence type="predicted"/>
<dbReference type="OrthoDB" id="9776600at2"/>
<keyword evidence="9" id="KW-1185">Reference proteome</keyword>
<dbReference type="InterPro" id="IPR001261">
    <property type="entry name" value="ArgE/DapE_CS"/>
</dbReference>
<keyword evidence="2" id="KW-0479">Metal-binding</keyword>
<dbReference type="GO" id="GO:0046872">
    <property type="term" value="F:metal ion binding"/>
    <property type="evidence" value="ECO:0007669"/>
    <property type="project" value="UniProtKB-KW"/>
</dbReference>
<dbReference type="InterPro" id="IPR050072">
    <property type="entry name" value="Peptidase_M20A"/>
</dbReference>
<dbReference type="SUPFAM" id="SSF53187">
    <property type="entry name" value="Zn-dependent exopeptidases"/>
    <property type="match status" value="1"/>
</dbReference>
<feature type="domain" description="Peptidase M20 dimerisation" evidence="7">
    <location>
        <begin position="219"/>
        <end position="318"/>
    </location>
</feature>
<dbReference type="InterPro" id="IPR002933">
    <property type="entry name" value="Peptidase_M20"/>
</dbReference>
<dbReference type="NCBIfam" id="NF004788">
    <property type="entry name" value="PRK06133.1"/>
    <property type="match status" value="1"/>
</dbReference>
<dbReference type="Gene3D" id="3.40.630.10">
    <property type="entry name" value="Zn peptidases"/>
    <property type="match status" value="1"/>
</dbReference>
<reference evidence="8 9" key="1">
    <citation type="submission" date="2019-03" db="EMBL/GenBank/DDBJ databases">
        <title>Ramlibacter sp. 18x22-1, whole genome shotgun sequence.</title>
        <authorList>
            <person name="Zhang X."/>
            <person name="Feng G."/>
            <person name="Zhu H."/>
        </authorList>
    </citation>
    <scope>NUCLEOTIDE SEQUENCE [LARGE SCALE GENOMIC DNA]</scope>
    <source>
        <strain evidence="8 9">18x22-1</strain>
    </source>
</reference>
<dbReference type="SUPFAM" id="SSF55031">
    <property type="entry name" value="Bacterial exopeptidase dimerisation domain"/>
    <property type="match status" value="1"/>
</dbReference>
<dbReference type="EMBL" id="SMLK01000002">
    <property type="protein sequence ID" value="TFZ03889.1"/>
    <property type="molecule type" value="Genomic_DNA"/>
</dbReference>
<keyword evidence="6" id="KW-0732">Signal</keyword>